<feature type="region of interest" description="Alpha C-terminal domain (alpha-CTD)" evidence="11">
    <location>
        <begin position="251"/>
        <end position="340"/>
    </location>
</feature>
<dbReference type="HAMAP" id="MF_00059">
    <property type="entry name" value="RNApol_bact_RpoA"/>
    <property type="match status" value="1"/>
</dbReference>
<dbReference type="EC" id="2.7.7.6" evidence="2 11"/>
<dbReference type="RefSeq" id="WP_207161892.1">
    <property type="nucleotide sequence ID" value="NZ_CP071382.1"/>
</dbReference>
<comment type="domain">
    <text evidence="11">The N-terminal domain is essential for RNAP assembly and basal transcription, whereas the C-terminal domain is involved in interaction with transcriptional regulators and with upstream promoter elements.</text>
</comment>
<evidence type="ECO:0000256" key="6">
    <source>
        <dbReference type="ARBA" id="ARBA00022695"/>
    </source>
</evidence>
<protein>
    <recommendedName>
        <fullName evidence="3 11">DNA-directed RNA polymerase subunit alpha</fullName>
        <shortName evidence="11">RNAP subunit alpha</shortName>
        <ecNumber evidence="2 11">2.7.7.6</ecNumber>
    </recommendedName>
    <alternativeName>
        <fullName evidence="9 11">RNA polymerase subunit alpha</fullName>
    </alternativeName>
    <alternativeName>
        <fullName evidence="8 11">Transcriptase subunit alpha</fullName>
    </alternativeName>
</protein>
<keyword evidence="14" id="KW-1185">Reference proteome</keyword>
<dbReference type="Pfam" id="PF01000">
    <property type="entry name" value="RNA_pol_A_bac"/>
    <property type="match status" value="1"/>
</dbReference>
<organism evidence="13 14">
    <name type="scientific">Geobacter benzoatilyticus</name>
    <dbReference type="NCBI Taxonomy" id="2815309"/>
    <lineage>
        <taxon>Bacteria</taxon>
        <taxon>Pseudomonadati</taxon>
        <taxon>Thermodesulfobacteriota</taxon>
        <taxon>Desulfuromonadia</taxon>
        <taxon>Geobacterales</taxon>
        <taxon>Geobacteraceae</taxon>
        <taxon>Geobacter</taxon>
    </lineage>
</organism>
<dbReference type="NCBIfam" id="NF003519">
    <property type="entry name" value="PRK05182.2-5"/>
    <property type="match status" value="1"/>
</dbReference>
<sequence>MYRNWRDLISPKKLQVESESLTNTYGKFFAEPFERGFGTTLGNSLRRVLLSSLQGAAITSVKIKGVLHEFSSIPGVTEDVTNIILNLKGVSLKMYGNESRVVRIIHKGDGIIKAGDIVSDANVEILNPDHHIATCSKDANLEMEMVVKLGKGYVPADRNRDEKAPVGTIPIDAIFSPIKKVNFTVTNARVGQMTDYDKLILELWTNGSIVPEDAVAFAAKILKEQLSIFINFDEEAEPAEEAETEEEREKINENLYRSVDELELSVRSANCLKNAGIKMIGELVSRSEAEMLKTQNFGRKSLNEIKDILADMGLTLGMKLDGFPDPEVMRRIRGERKDEE</sequence>
<dbReference type="Pfam" id="PF01193">
    <property type="entry name" value="RNA_pol_L"/>
    <property type="match status" value="1"/>
</dbReference>
<dbReference type="InterPro" id="IPR011263">
    <property type="entry name" value="DNA-dir_RNA_pol_RpoA/D/Rpb3"/>
</dbReference>
<keyword evidence="4 11" id="KW-0240">DNA-directed RNA polymerase</keyword>
<keyword evidence="6 11" id="KW-0548">Nucleotidyltransferase</keyword>
<dbReference type="SUPFAM" id="SSF56553">
    <property type="entry name" value="Insert subdomain of RNA polymerase alpha subunit"/>
    <property type="match status" value="1"/>
</dbReference>
<dbReference type="CDD" id="cd06928">
    <property type="entry name" value="RNAP_alpha_NTD"/>
    <property type="match status" value="1"/>
</dbReference>
<dbReference type="SMART" id="SM00662">
    <property type="entry name" value="RPOLD"/>
    <property type="match status" value="1"/>
</dbReference>
<dbReference type="GO" id="GO:0003899">
    <property type="term" value="F:DNA-directed RNA polymerase activity"/>
    <property type="evidence" value="ECO:0007669"/>
    <property type="project" value="UniProtKB-EC"/>
</dbReference>
<evidence type="ECO:0000256" key="11">
    <source>
        <dbReference type="HAMAP-Rule" id="MF_00059"/>
    </source>
</evidence>
<accession>A0ABX7PZ15</accession>
<comment type="subunit">
    <text evidence="11">Homodimer. The RNAP catalytic core consists of 2 alpha, 1 beta, 1 beta' and 1 omega subunit. When a sigma factor is associated with the core the holoenzyme is formed, which can initiate transcription.</text>
</comment>
<dbReference type="Proteomes" id="UP000663651">
    <property type="component" value="Chromosome"/>
</dbReference>
<dbReference type="EMBL" id="CP071382">
    <property type="protein sequence ID" value="QSV44299.1"/>
    <property type="molecule type" value="Genomic_DNA"/>
</dbReference>
<dbReference type="GO" id="GO:0000428">
    <property type="term" value="C:DNA-directed RNA polymerase complex"/>
    <property type="evidence" value="ECO:0007669"/>
    <property type="project" value="UniProtKB-KW"/>
</dbReference>
<evidence type="ECO:0000256" key="10">
    <source>
        <dbReference type="ARBA" id="ARBA00048552"/>
    </source>
</evidence>
<evidence type="ECO:0000256" key="2">
    <source>
        <dbReference type="ARBA" id="ARBA00012418"/>
    </source>
</evidence>
<evidence type="ECO:0000256" key="8">
    <source>
        <dbReference type="ARBA" id="ARBA00032524"/>
    </source>
</evidence>
<evidence type="ECO:0000259" key="12">
    <source>
        <dbReference type="SMART" id="SM00662"/>
    </source>
</evidence>
<dbReference type="InterPro" id="IPR011260">
    <property type="entry name" value="RNAP_asu_C"/>
</dbReference>
<dbReference type="SUPFAM" id="SSF55257">
    <property type="entry name" value="RBP11-like subunits of RNA polymerase"/>
    <property type="match status" value="1"/>
</dbReference>
<evidence type="ECO:0000256" key="4">
    <source>
        <dbReference type="ARBA" id="ARBA00022478"/>
    </source>
</evidence>
<evidence type="ECO:0000256" key="7">
    <source>
        <dbReference type="ARBA" id="ARBA00023163"/>
    </source>
</evidence>
<feature type="domain" description="DNA-directed RNA polymerase RpoA/D/Rpb3-type" evidence="12">
    <location>
        <begin position="25"/>
        <end position="232"/>
    </location>
</feature>
<dbReference type="Gene3D" id="2.170.120.12">
    <property type="entry name" value="DNA-directed RNA polymerase, insert domain"/>
    <property type="match status" value="1"/>
</dbReference>
<dbReference type="NCBIfam" id="TIGR02027">
    <property type="entry name" value="rpoA"/>
    <property type="match status" value="1"/>
</dbReference>
<dbReference type="InterPro" id="IPR036643">
    <property type="entry name" value="RNApol_insert_sf"/>
</dbReference>
<evidence type="ECO:0000256" key="9">
    <source>
        <dbReference type="ARBA" id="ARBA00033070"/>
    </source>
</evidence>
<dbReference type="InterPro" id="IPR011773">
    <property type="entry name" value="DNA-dir_RpoA"/>
</dbReference>
<gene>
    <name evidence="11" type="primary">rpoA</name>
    <name evidence="13" type="ORF">JZM60_08895</name>
</gene>
<dbReference type="Gene3D" id="3.30.1360.10">
    <property type="entry name" value="RNA polymerase, RBP11-like subunit"/>
    <property type="match status" value="1"/>
</dbReference>
<comment type="catalytic activity">
    <reaction evidence="10 11">
        <text>RNA(n) + a ribonucleoside 5'-triphosphate = RNA(n+1) + diphosphate</text>
        <dbReference type="Rhea" id="RHEA:21248"/>
        <dbReference type="Rhea" id="RHEA-COMP:14527"/>
        <dbReference type="Rhea" id="RHEA-COMP:17342"/>
        <dbReference type="ChEBI" id="CHEBI:33019"/>
        <dbReference type="ChEBI" id="CHEBI:61557"/>
        <dbReference type="ChEBI" id="CHEBI:140395"/>
        <dbReference type="EC" id="2.7.7.6"/>
    </reaction>
</comment>
<dbReference type="SUPFAM" id="SSF47789">
    <property type="entry name" value="C-terminal domain of RNA polymerase alpha subunit"/>
    <property type="match status" value="1"/>
</dbReference>
<keyword evidence="7 11" id="KW-0804">Transcription</keyword>
<dbReference type="InterPro" id="IPR011262">
    <property type="entry name" value="DNA-dir_RNA_pol_insert"/>
</dbReference>
<evidence type="ECO:0000256" key="5">
    <source>
        <dbReference type="ARBA" id="ARBA00022679"/>
    </source>
</evidence>
<comment type="similarity">
    <text evidence="1 11">Belongs to the RNA polymerase alpha chain family.</text>
</comment>
<name>A0ABX7PZ15_9BACT</name>
<feature type="region of interest" description="Alpha N-terminal domain (alpha-NTD)" evidence="11">
    <location>
        <begin position="1"/>
        <end position="233"/>
    </location>
</feature>
<proteinExistence type="inferred from homology"/>
<dbReference type="InterPro" id="IPR036603">
    <property type="entry name" value="RBP11-like"/>
</dbReference>
<evidence type="ECO:0000256" key="1">
    <source>
        <dbReference type="ARBA" id="ARBA00007123"/>
    </source>
</evidence>
<comment type="function">
    <text evidence="11">DNA-dependent RNA polymerase catalyzes the transcription of DNA into RNA using the four ribonucleoside triphosphates as substrates.</text>
</comment>
<dbReference type="NCBIfam" id="NF003513">
    <property type="entry name" value="PRK05182.1-2"/>
    <property type="match status" value="1"/>
</dbReference>
<dbReference type="Pfam" id="PF03118">
    <property type="entry name" value="RNA_pol_A_CTD"/>
    <property type="match status" value="1"/>
</dbReference>
<dbReference type="NCBIfam" id="NF003515">
    <property type="entry name" value="PRK05182.2-1"/>
    <property type="match status" value="1"/>
</dbReference>
<dbReference type="Gene3D" id="1.10.150.20">
    <property type="entry name" value="5' to 3' exonuclease, C-terminal subdomain"/>
    <property type="match status" value="1"/>
</dbReference>
<keyword evidence="5 11" id="KW-0808">Transferase</keyword>
<evidence type="ECO:0000313" key="13">
    <source>
        <dbReference type="EMBL" id="QSV44299.1"/>
    </source>
</evidence>
<evidence type="ECO:0000256" key="3">
    <source>
        <dbReference type="ARBA" id="ARBA00015972"/>
    </source>
</evidence>
<evidence type="ECO:0000313" key="14">
    <source>
        <dbReference type="Proteomes" id="UP000663651"/>
    </source>
</evidence>
<reference evidence="13 14" key="1">
    <citation type="submission" date="2021-03" db="EMBL/GenBank/DDBJ databases">
        <title>Geobacter metallireducens gen. nov. sp. nov., a microorganism capable of coupling the complete oxidation of organic compounds to the reduction of iron and other metals.</title>
        <authorList>
            <person name="Li Y."/>
        </authorList>
    </citation>
    <scope>NUCLEOTIDE SEQUENCE [LARGE SCALE GENOMIC DNA]</scope>
    <source>
        <strain evidence="13 14">Jerry-YX</strain>
    </source>
</reference>